<dbReference type="RefSeq" id="WP_130233282.1">
    <property type="nucleotide sequence ID" value="NZ_BMEF01000008.1"/>
</dbReference>
<evidence type="ECO:0000256" key="6">
    <source>
        <dbReference type="ARBA" id="ARBA00022723"/>
    </source>
</evidence>
<dbReference type="Gene3D" id="3.10.200.10">
    <property type="entry name" value="Alpha carbonic anhydrase"/>
    <property type="match status" value="1"/>
</dbReference>
<sequence>MSQKNTIIAIFIVFVVALLLSEGEPKKLAHWDYSEDKGPKEWANLDERYNMCGEGKNQSPINITDSIDAELLPLRLKGESKAETFVNNGHSVQVNFNNGSYINISDKKYSLKQIHFHTPSENQIKGKSYPMEAHLVHTDSYDNIAVIAVMFEEGNNDNLTLNKLLRNLPEKYEDEIITENVKSIVTGYEILPENRDYYLYNGSLTTPPCNEGVKWFVLKNAVKISKSQLDDFTKVMPKNNRPIQEINARTILH</sequence>
<dbReference type="InterPro" id="IPR036398">
    <property type="entry name" value="CA_dom_sf"/>
</dbReference>
<dbReference type="PROSITE" id="PS00162">
    <property type="entry name" value="ALPHA_CA_1"/>
    <property type="match status" value="1"/>
</dbReference>
<proteinExistence type="inferred from homology"/>
<keyword evidence="6 10" id="KW-0479">Metal-binding</keyword>
<name>A0A5C2H696_9BACT</name>
<dbReference type="InterPro" id="IPR041891">
    <property type="entry name" value="Alpha_CA_prokaryot-like"/>
</dbReference>
<dbReference type="AlphaFoldDB" id="A0A5C2H696"/>
<evidence type="ECO:0000256" key="8">
    <source>
        <dbReference type="ARBA" id="ARBA00023239"/>
    </source>
</evidence>
<keyword evidence="12" id="KW-1185">Reference proteome</keyword>
<dbReference type="GO" id="GO:0004089">
    <property type="term" value="F:carbonate dehydratase activity"/>
    <property type="evidence" value="ECO:0007669"/>
    <property type="project" value="UniProtKB-UniRule"/>
</dbReference>
<dbReference type="OrthoDB" id="5327615at2"/>
<evidence type="ECO:0000256" key="3">
    <source>
        <dbReference type="ARBA" id="ARBA00010718"/>
    </source>
</evidence>
<dbReference type="GO" id="GO:0008270">
    <property type="term" value="F:zinc ion binding"/>
    <property type="evidence" value="ECO:0007669"/>
    <property type="project" value="UniProtKB-UniRule"/>
</dbReference>
<dbReference type="Proteomes" id="UP000322726">
    <property type="component" value="Chromosome"/>
</dbReference>
<dbReference type="InterPro" id="IPR023561">
    <property type="entry name" value="Carbonic_anhydrase_a-class"/>
</dbReference>
<dbReference type="InterPro" id="IPR018338">
    <property type="entry name" value="Carbonic_anhydrase_a-class_CS"/>
</dbReference>
<evidence type="ECO:0000313" key="12">
    <source>
        <dbReference type="Proteomes" id="UP000322726"/>
    </source>
</evidence>
<evidence type="ECO:0000256" key="9">
    <source>
        <dbReference type="ARBA" id="ARBA00048348"/>
    </source>
</evidence>
<evidence type="ECO:0000256" key="2">
    <source>
        <dbReference type="ARBA" id="ARBA00002904"/>
    </source>
</evidence>
<evidence type="ECO:0000313" key="11">
    <source>
        <dbReference type="EMBL" id="QEP34343.1"/>
    </source>
</evidence>
<comment type="catalytic activity">
    <reaction evidence="9 10">
        <text>hydrogencarbonate + H(+) = CO2 + H2O</text>
        <dbReference type="Rhea" id="RHEA:10748"/>
        <dbReference type="ChEBI" id="CHEBI:15377"/>
        <dbReference type="ChEBI" id="CHEBI:15378"/>
        <dbReference type="ChEBI" id="CHEBI:16526"/>
        <dbReference type="ChEBI" id="CHEBI:17544"/>
        <dbReference type="EC" id="4.2.1.1"/>
    </reaction>
</comment>
<comment type="similarity">
    <text evidence="3 10">Belongs to the alpha-carbonic anhydrase family.</text>
</comment>
<evidence type="ECO:0000256" key="10">
    <source>
        <dbReference type="RuleBase" id="RU367011"/>
    </source>
</evidence>
<evidence type="ECO:0000256" key="1">
    <source>
        <dbReference type="ARBA" id="ARBA00001947"/>
    </source>
</evidence>
<evidence type="ECO:0000256" key="7">
    <source>
        <dbReference type="ARBA" id="ARBA00022833"/>
    </source>
</evidence>
<dbReference type="EMBL" id="CP035928">
    <property type="protein sequence ID" value="QEP34343.1"/>
    <property type="molecule type" value="Genomic_DNA"/>
</dbReference>
<comment type="function">
    <text evidence="2 10">Reversible hydration of carbon dioxide.</text>
</comment>
<dbReference type="SMART" id="SM01057">
    <property type="entry name" value="Carb_anhydrase"/>
    <property type="match status" value="1"/>
</dbReference>
<reference evidence="11" key="1">
    <citation type="submission" date="2019-09" db="EMBL/GenBank/DDBJ databases">
        <title>Complete genome sequencing of four Arcobacter species reveals a diverse suite of mobile elements.</title>
        <authorList>
            <person name="Miller W.G."/>
            <person name="Yee E."/>
            <person name="Bono J.L."/>
        </authorList>
    </citation>
    <scope>NUCLEOTIDE SEQUENCE [LARGE SCALE GENOMIC DNA]</scope>
    <source>
        <strain evidence="11">LMG 26638</strain>
    </source>
</reference>
<dbReference type="PROSITE" id="PS51144">
    <property type="entry name" value="ALPHA_CA_2"/>
    <property type="match status" value="1"/>
</dbReference>
<protein>
    <recommendedName>
        <fullName evidence="5 10">Carbonic anhydrase</fullName>
        <ecNumber evidence="4 10">4.2.1.1</ecNumber>
    </recommendedName>
</protein>
<evidence type="ECO:0000256" key="4">
    <source>
        <dbReference type="ARBA" id="ARBA00012925"/>
    </source>
</evidence>
<dbReference type="PANTHER" id="PTHR18952:SF265">
    <property type="entry name" value="CARBONIC ANHYDRASE"/>
    <property type="match status" value="1"/>
</dbReference>
<comment type="cofactor">
    <cofactor evidence="1 10">
        <name>Zn(2+)</name>
        <dbReference type="ChEBI" id="CHEBI:29105"/>
    </cofactor>
</comment>
<dbReference type="SUPFAM" id="SSF51069">
    <property type="entry name" value="Carbonic anhydrase"/>
    <property type="match status" value="1"/>
</dbReference>
<gene>
    <name evidence="11" type="primary">cah</name>
    <name evidence="11" type="ORF">APAC_1224</name>
</gene>
<reference evidence="11" key="2">
    <citation type="submission" date="2019-09" db="EMBL/GenBank/DDBJ databases">
        <title>Taxonomic note: a critical rebuttal of the proposed division of the genus Arcobacter into six genera, emended descriptions of Arcobacter anaerophilus and the genus Arcobacter, and an assessment of genus-level boundaries for Epsilonproteobacteria using in silico genomic comparator tools.</title>
        <authorList>
            <person name="On S.L.W."/>
            <person name="Miller W.G."/>
            <person name="Biggs P."/>
            <person name="Cornelius A."/>
            <person name="Vandamme P."/>
        </authorList>
    </citation>
    <scope>NUCLEOTIDE SEQUENCE [LARGE SCALE GENOMIC DNA]</scope>
    <source>
        <strain evidence="11">LMG 26638</strain>
    </source>
</reference>
<keyword evidence="7 10" id="KW-0862">Zinc</keyword>
<dbReference type="InterPro" id="IPR001148">
    <property type="entry name" value="CA_dom"/>
</dbReference>
<dbReference type="CDD" id="cd03124">
    <property type="entry name" value="alpha_CA_prokaryotic_like"/>
    <property type="match status" value="1"/>
</dbReference>
<dbReference type="EC" id="4.2.1.1" evidence="4 10"/>
<accession>A0A5C2H696</accession>
<organism evidence="11 12">
    <name type="scientific">Malaciobacter pacificus</name>
    <dbReference type="NCBI Taxonomy" id="1080223"/>
    <lineage>
        <taxon>Bacteria</taxon>
        <taxon>Pseudomonadati</taxon>
        <taxon>Campylobacterota</taxon>
        <taxon>Epsilonproteobacteria</taxon>
        <taxon>Campylobacterales</taxon>
        <taxon>Arcobacteraceae</taxon>
        <taxon>Malaciobacter</taxon>
    </lineage>
</organism>
<evidence type="ECO:0000256" key="5">
    <source>
        <dbReference type="ARBA" id="ARBA00014628"/>
    </source>
</evidence>
<dbReference type="PANTHER" id="PTHR18952">
    <property type="entry name" value="CARBONIC ANHYDRASE"/>
    <property type="match status" value="1"/>
</dbReference>
<keyword evidence="8 10" id="KW-0456">Lyase</keyword>
<dbReference type="KEGG" id="apai:APAC_1224"/>
<dbReference type="Pfam" id="PF00194">
    <property type="entry name" value="Carb_anhydrase"/>
    <property type="match status" value="1"/>
</dbReference>